<dbReference type="InterPro" id="IPR029063">
    <property type="entry name" value="SAM-dependent_MTases_sf"/>
</dbReference>
<dbReference type="PANTHER" id="PTHR13090:SF1">
    <property type="entry name" value="ARGININE-HYDROXYLASE NDUFAF5, MITOCHONDRIAL"/>
    <property type="match status" value="1"/>
</dbReference>
<name>A0AAW8B4Y6_9GAMM</name>
<dbReference type="PANTHER" id="PTHR13090">
    <property type="entry name" value="ARGININE-HYDROXYLASE NDUFAF5, MITOCHONDRIAL"/>
    <property type="match status" value="1"/>
</dbReference>
<reference evidence="12" key="2">
    <citation type="submission" date="2023-08" db="EMBL/GenBank/DDBJ databases">
        <authorList>
            <person name="Luo J."/>
        </authorList>
    </citation>
    <scope>NUCLEOTIDE SEQUENCE</scope>
    <source>
        <strain evidence="12">DSM 25064</strain>
    </source>
</reference>
<dbReference type="Pfam" id="PF12697">
    <property type="entry name" value="Abhydrolase_6"/>
    <property type="match status" value="1"/>
</dbReference>
<dbReference type="InterPro" id="IPR011814">
    <property type="entry name" value="BioC"/>
</dbReference>
<dbReference type="EMBL" id="JAUUUU010000004">
    <property type="protein sequence ID" value="MDP1520973.1"/>
    <property type="molecule type" value="Genomic_DNA"/>
</dbReference>
<accession>A0AAW8B4Y6</accession>
<comment type="catalytic activity">
    <reaction evidence="1 9">
        <text>malonyl-[ACP] + S-adenosyl-L-methionine = malonyl-[ACP] methyl ester + S-adenosyl-L-homocysteine</text>
        <dbReference type="Rhea" id="RHEA:17105"/>
        <dbReference type="Rhea" id="RHEA-COMP:9623"/>
        <dbReference type="Rhea" id="RHEA-COMP:9954"/>
        <dbReference type="ChEBI" id="CHEBI:57856"/>
        <dbReference type="ChEBI" id="CHEBI:59789"/>
        <dbReference type="ChEBI" id="CHEBI:78449"/>
        <dbReference type="ChEBI" id="CHEBI:78845"/>
        <dbReference type="EC" id="2.1.1.197"/>
    </reaction>
</comment>
<dbReference type="InterPro" id="IPR013216">
    <property type="entry name" value="Methyltransf_11"/>
</dbReference>
<keyword evidence="5 9" id="KW-0808">Transferase</keyword>
<dbReference type="Gene3D" id="3.40.50.1820">
    <property type="entry name" value="alpha/beta hydrolase"/>
    <property type="match status" value="1"/>
</dbReference>
<keyword evidence="4 9" id="KW-0489">Methyltransferase</keyword>
<dbReference type="Proteomes" id="UP001178354">
    <property type="component" value="Unassembled WGS sequence"/>
</dbReference>
<organism evidence="12 13">
    <name type="scientific">Porticoccus litoralis</name>
    <dbReference type="NCBI Taxonomy" id="434086"/>
    <lineage>
        <taxon>Bacteria</taxon>
        <taxon>Pseudomonadati</taxon>
        <taxon>Pseudomonadota</taxon>
        <taxon>Gammaproteobacteria</taxon>
        <taxon>Cellvibrionales</taxon>
        <taxon>Porticoccaceae</taxon>
        <taxon>Porticoccus</taxon>
    </lineage>
</organism>
<proteinExistence type="inferred from homology"/>
<evidence type="ECO:0000256" key="2">
    <source>
        <dbReference type="ARBA" id="ARBA00004746"/>
    </source>
</evidence>
<dbReference type="GO" id="GO:0008757">
    <property type="term" value="F:S-adenosylmethionine-dependent methyltransferase activity"/>
    <property type="evidence" value="ECO:0007669"/>
    <property type="project" value="InterPro"/>
</dbReference>
<dbReference type="GO" id="GO:0009102">
    <property type="term" value="P:biotin biosynthetic process"/>
    <property type="evidence" value="ECO:0007669"/>
    <property type="project" value="UniProtKB-UniRule"/>
</dbReference>
<evidence type="ECO:0000313" key="12">
    <source>
        <dbReference type="EMBL" id="MDP1520973.1"/>
    </source>
</evidence>
<evidence type="ECO:0000256" key="8">
    <source>
        <dbReference type="ARBA" id="ARBA00025006"/>
    </source>
</evidence>
<evidence type="ECO:0000256" key="1">
    <source>
        <dbReference type="ARBA" id="ARBA00000852"/>
    </source>
</evidence>
<comment type="caution">
    <text evidence="12">The sequence shown here is derived from an EMBL/GenBank/DDBJ whole genome shotgun (WGS) entry which is preliminary data.</text>
</comment>
<feature type="domain" description="Methyltransferase type 11" evidence="10">
    <location>
        <begin position="319"/>
        <end position="413"/>
    </location>
</feature>
<evidence type="ECO:0000256" key="3">
    <source>
        <dbReference type="ARBA" id="ARBA00012327"/>
    </source>
</evidence>
<comment type="similarity">
    <text evidence="9">Belongs to the methyltransferase superfamily.</text>
</comment>
<keyword evidence="13" id="KW-1185">Reference proteome</keyword>
<keyword evidence="6 9" id="KW-0949">S-adenosyl-L-methionine</keyword>
<sequence>MAAPLKNLPDGSVAVYHHACEGTPIQEEPLVLLHGWGSDSHIWQEMLPLLTPHFHVLLVDLPGFGESPALNNDDPDDYIAALLAILPERCSLVGWSLGGMLATALASRYPDRIAHLLTIASNPVFVQAEGWSSAMTSAEFADFNESFRQQPALCLKRFQGLQCRGDDHERELIRQLRGVSGVPSHSQEAAWRRGLDLLQLLDNRAALASLSVPGLHIFGGADQLVPSATAAALQALNSAQQSVVLDGTAHIPLLSCPQRLAEEIIHFIQTDRYRLDKTRIAQSFSRAANSYDSVARLQRQVGQQLLEQLSPTMELLSIVDLGCGTGYFTTRLAERYSPASLKGIDLAQGMLDYAQQQHGDCAIWLCDDAESLSLPDQSVDLVFSNLAFQWCERLPQLAAELARVLKPGGAVAFTSLGEQTLCELRDAWATVDGYVHVNRFQSAQHWQEVFAQAGFCFEHFKVEPEILQYRDLRHLTSELKGLGAHNVNQGRNPKMTGRDPIRRLMAAYERFRDSDGQLPATWEVIYGVARKDG</sequence>
<comment type="function">
    <text evidence="8 9">Converts the free carboxyl group of a malonyl-thioester to its methyl ester by transfer of a methyl group from S-adenosyl-L-methionine (SAM). It allows to synthesize pimeloyl-ACP via the fatty acid synthetic pathway.</text>
</comment>
<protein>
    <recommendedName>
        <fullName evidence="3 9">Malonyl-[acyl-carrier protein] O-methyltransferase</fullName>
        <shortName evidence="9">Malonyl-ACP O-methyltransferase</shortName>
        <ecNumber evidence="3 9">2.1.1.197</ecNumber>
    </recommendedName>
    <alternativeName>
        <fullName evidence="9">Biotin synthesis protein BioC</fullName>
    </alternativeName>
</protein>
<reference evidence="12" key="1">
    <citation type="journal article" date="2010" name="Int. J. Syst. Evol. Microbiol.">
        <title>Porticoccus litoralis gen. nov., sp. nov., a gammaproteobacterium isolated from the Yellow Sea.</title>
        <authorList>
            <person name="Oh H.M."/>
            <person name="Kim H."/>
            <person name="Kim K.M."/>
            <person name="Min G.S."/>
            <person name="Cho J.C."/>
        </authorList>
    </citation>
    <scope>NUCLEOTIDE SEQUENCE</scope>
    <source>
        <strain evidence="12">DSM 25064</strain>
    </source>
</reference>
<feature type="domain" description="AB hydrolase-1" evidence="11">
    <location>
        <begin position="30"/>
        <end position="262"/>
    </location>
</feature>
<dbReference type="CDD" id="cd02440">
    <property type="entry name" value="AdoMet_MTases"/>
    <property type="match status" value="1"/>
</dbReference>
<dbReference type="SUPFAM" id="SSF53474">
    <property type="entry name" value="alpha/beta-Hydrolases"/>
    <property type="match status" value="1"/>
</dbReference>
<dbReference type="GO" id="GO:0010340">
    <property type="term" value="F:carboxyl-O-methyltransferase activity"/>
    <property type="evidence" value="ECO:0007669"/>
    <property type="project" value="UniProtKB-UniRule"/>
</dbReference>
<evidence type="ECO:0000256" key="5">
    <source>
        <dbReference type="ARBA" id="ARBA00022679"/>
    </source>
</evidence>
<dbReference type="InterPro" id="IPR000073">
    <property type="entry name" value="AB_hydrolase_1"/>
</dbReference>
<dbReference type="GO" id="GO:0032259">
    <property type="term" value="P:methylation"/>
    <property type="evidence" value="ECO:0007669"/>
    <property type="project" value="UniProtKB-KW"/>
</dbReference>
<dbReference type="Gene3D" id="3.40.50.150">
    <property type="entry name" value="Vaccinia Virus protein VP39"/>
    <property type="match status" value="1"/>
</dbReference>
<dbReference type="SUPFAM" id="SSF53335">
    <property type="entry name" value="S-adenosyl-L-methionine-dependent methyltransferases"/>
    <property type="match status" value="1"/>
</dbReference>
<gene>
    <name evidence="9 12" type="primary">bioC</name>
    <name evidence="12" type="ORF">Q8A57_08335</name>
</gene>
<keyword evidence="7 9" id="KW-0093">Biotin biosynthesis</keyword>
<dbReference type="NCBIfam" id="TIGR02072">
    <property type="entry name" value="BioC"/>
    <property type="match status" value="1"/>
</dbReference>
<dbReference type="InterPro" id="IPR050602">
    <property type="entry name" value="Malonyl-ACP_OMT"/>
</dbReference>
<evidence type="ECO:0000256" key="7">
    <source>
        <dbReference type="ARBA" id="ARBA00022756"/>
    </source>
</evidence>
<dbReference type="RefSeq" id="WP_305170578.1">
    <property type="nucleotide sequence ID" value="NZ_JAUUUU010000004.1"/>
</dbReference>
<dbReference type="HAMAP" id="MF_00835">
    <property type="entry name" value="BioC"/>
    <property type="match status" value="1"/>
</dbReference>
<evidence type="ECO:0000256" key="4">
    <source>
        <dbReference type="ARBA" id="ARBA00022603"/>
    </source>
</evidence>
<evidence type="ECO:0000313" key="13">
    <source>
        <dbReference type="Proteomes" id="UP001178354"/>
    </source>
</evidence>
<dbReference type="InterPro" id="IPR029058">
    <property type="entry name" value="AB_hydrolase_fold"/>
</dbReference>
<dbReference type="EC" id="2.1.1.197" evidence="3 9"/>
<evidence type="ECO:0000259" key="10">
    <source>
        <dbReference type="Pfam" id="PF08241"/>
    </source>
</evidence>
<comment type="pathway">
    <text evidence="2 9">Cofactor biosynthesis; biotin biosynthesis.</text>
</comment>
<evidence type="ECO:0000256" key="9">
    <source>
        <dbReference type="HAMAP-Rule" id="MF_00835"/>
    </source>
</evidence>
<evidence type="ECO:0000259" key="11">
    <source>
        <dbReference type="Pfam" id="PF12697"/>
    </source>
</evidence>
<dbReference type="Pfam" id="PF08241">
    <property type="entry name" value="Methyltransf_11"/>
    <property type="match status" value="1"/>
</dbReference>
<evidence type="ECO:0000256" key="6">
    <source>
        <dbReference type="ARBA" id="ARBA00022691"/>
    </source>
</evidence>
<dbReference type="GO" id="GO:0102130">
    <property type="term" value="F:malonyl-CoA methyltransferase activity"/>
    <property type="evidence" value="ECO:0007669"/>
    <property type="project" value="UniProtKB-EC"/>
</dbReference>
<dbReference type="AlphaFoldDB" id="A0AAW8B4Y6"/>